<dbReference type="PANTHER" id="PTHR41324">
    <property type="entry name" value="MEMBRANE PROTEIN-RELATED"/>
    <property type="match status" value="1"/>
</dbReference>
<dbReference type="Gene3D" id="1.10.1760.20">
    <property type="match status" value="1"/>
</dbReference>
<keyword evidence="5" id="KW-1185">Reference proteome</keyword>
<evidence type="ECO:0000313" key="4">
    <source>
        <dbReference type="Proteomes" id="UP000092605"/>
    </source>
</evidence>
<gene>
    <name evidence="2" type="ORF">JWYL7_1813</name>
    <name evidence="3" type="ORF">SAMN05661008_01446</name>
</gene>
<evidence type="ECO:0000313" key="5">
    <source>
        <dbReference type="Proteomes" id="UP000323392"/>
    </source>
</evidence>
<dbReference type="PANTHER" id="PTHR41324:SF1">
    <property type="entry name" value="DUF2232 DOMAIN-CONTAINING PROTEIN"/>
    <property type="match status" value="1"/>
</dbReference>
<keyword evidence="1" id="KW-0812">Transmembrane</keyword>
<sequence>MNNKTNRQRLVESAIISVLGVIISLICTYVPFFNLFISFVGIVYIIITFRNGIKYGILSAFVSSFLLSLITDPMYAITLGLVFFLPGISIGYGLNKNKNPFYSISLGFITSILVIILYTKLASLIFGIDIVQTLIQTFKEAVEIQEKMMKDLNVDNTLDSLNIVDMISTVIPSMIVISSIAISFINYYVSIYFLKRIKGISKDFPTLKEFTLPGNISFGISIILLLTLISSTLEWIYYQTLVTNVTLIFFFMFLLQGIAVFSYIIDKKPKIFKSTIIVLSIFIAPVMLNAISLIGLADSVFNFRKIRR</sequence>
<dbReference type="InterPro" id="IPR018710">
    <property type="entry name" value="DUF2232"/>
</dbReference>
<dbReference type="RefSeq" id="WP_066072086.1">
    <property type="nucleotide sequence ID" value="NZ_FRBG01000011.1"/>
</dbReference>
<feature type="transmembrane region" description="Helical" evidence="1">
    <location>
        <begin position="76"/>
        <end position="94"/>
    </location>
</feature>
<evidence type="ECO:0000256" key="1">
    <source>
        <dbReference type="SAM" id="Phobius"/>
    </source>
</evidence>
<dbReference type="EMBL" id="FRBG01000011">
    <property type="protein sequence ID" value="SHL09390.1"/>
    <property type="molecule type" value="Genomic_DNA"/>
</dbReference>
<comment type="caution">
    <text evidence="2">The sequence shown here is derived from an EMBL/GenBank/DDBJ whole genome shotgun (WGS) entry which is preliminary data.</text>
</comment>
<feature type="transmembrane region" description="Helical" evidence="1">
    <location>
        <begin position="166"/>
        <end position="189"/>
    </location>
</feature>
<feature type="transmembrane region" description="Helical" evidence="1">
    <location>
        <begin position="101"/>
        <end position="119"/>
    </location>
</feature>
<feature type="transmembrane region" description="Helical" evidence="1">
    <location>
        <begin position="15"/>
        <end position="46"/>
    </location>
</feature>
<feature type="transmembrane region" description="Helical" evidence="1">
    <location>
        <begin position="276"/>
        <end position="297"/>
    </location>
</feature>
<dbReference type="Proteomes" id="UP000323392">
    <property type="component" value="Unassembled WGS sequence"/>
</dbReference>
<accession>A0A150FT33</accession>
<dbReference type="PATRIC" id="fig|1121328.3.peg.1825"/>
<reference evidence="2 4" key="1">
    <citation type="submission" date="2016-02" db="EMBL/GenBank/DDBJ databases">
        <title>Draft genome sequence for Clostridium paradoxum JW-YL-7.</title>
        <authorList>
            <person name="Utturkar S.M."/>
            <person name="Lancaster A."/>
            <person name="Poole F.L."/>
            <person name="Adams M.W."/>
            <person name="Brown S.D."/>
        </authorList>
    </citation>
    <scope>NUCLEOTIDE SEQUENCE [LARGE SCALE GENOMIC DNA]</scope>
    <source>
        <strain evidence="2 4">JW-YL-7</strain>
    </source>
</reference>
<organism evidence="2 4">
    <name type="scientific">Alkalithermobacter thermoalcaliphilus JW-YL-7 = DSM 7308</name>
    <dbReference type="NCBI Taxonomy" id="1121328"/>
    <lineage>
        <taxon>Bacteria</taxon>
        <taxon>Bacillati</taxon>
        <taxon>Bacillota</taxon>
        <taxon>Clostridia</taxon>
        <taxon>Peptostreptococcales</taxon>
        <taxon>Tepidibacteraceae</taxon>
        <taxon>Alkalithermobacter</taxon>
    </lineage>
</organism>
<proteinExistence type="predicted"/>
<dbReference type="Pfam" id="PF09991">
    <property type="entry name" value="DUF2232"/>
    <property type="match status" value="1"/>
</dbReference>
<evidence type="ECO:0000313" key="3">
    <source>
        <dbReference type="EMBL" id="SHL09390.1"/>
    </source>
</evidence>
<feature type="transmembrane region" description="Helical" evidence="1">
    <location>
        <begin position="210"/>
        <end position="229"/>
    </location>
</feature>
<dbReference type="EMBL" id="LSFY01000001">
    <property type="protein sequence ID" value="KXZ40738.1"/>
    <property type="molecule type" value="Genomic_DNA"/>
</dbReference>
<evidence type="ECO:0000313" key="2">
    <source>
        <dbReference type="EMBL" id="KXZ40738.1"/>
    </source>
</evidence>
<dbReference type="Proteomes" id="UP000092605">
    <property type="component" value="Unassembled WGS sequence"/>
</dbReference>
<dbReference type="STRING" id="1121328.JWYL7_1813"/>
<keyword evidence="1" id="KW-1133">Transmembrane helix</keyword>
<keyword evidence="1" id="KW-0472">Membrane</keyword>
<dbReference type="AlphaFoldDB" id="A0A150FT33"/>
<protein>
    <submittedName>
        <fullName evidence="3">Uncharacterized conserved protein YybS, DUF2232 family</fullName>
    </submittedName>
</protein>
<feature type="transmembrane region" description="Helical" evidence="1">
    <location>
        <begin position="241"/>
        <end position="264"/>
    </location>
</feature>
<name>A0A150FT33_CLOPD</name>
<reference evidence="3 5" key="2">
    <citation type="submission" date="2016-11" db="EMBL/GenBank/DDBJ databases">
        <authorList>
            <person name="Varghese N."/>
            <person name="Submissions S."/>
        </authorList>
    </citation>
    <scope>NUCLEOTIDE SEQUENCE [LARGE SCALE GENOMIC DNA]</scope>
    <source>
        <strain evidence="3 5">DSM 7308</strain>
    </source>
</reference>